<keyword evidence="4 6" id="KW-1133">Transmembrane helix</keyword>
<dbReference type="PROSITE" id="PS00428">
    <property type="entry name" value="FTSW_RODA_SPOVE"/>
    <property type="match status" value="1"/>
</dbReference>
<evidence type="ECO:0000256" key="1">
    <source>
        <dbReference type="ARBA" id="ARBA00004141"/>
    </source>
</evidence>
<feature type="transmembrane region" description="Helical" evidence="6">
    <location>
        <begin position="12"/>
        <end position="34"/>
    </location>
</feature>
<feature type="transmembrane region" description="Helical" evidence="6">
    <location>
        <begin position="104"/>
        <end position="128"/>
    </location>
</feature>
<keyword evidence="5 6" id="KW-0472">Membrane</keyword>
<protein>
    <submittedName>
        <fullName evidence="7">FtsW/RodA/SpoVE family cell cycle protein</fullName>
    </submittedName>
</protein>
<dbReference type="Pfam" id="PF01098">
    <property type="entry name" value="FTSW_RODA_SPOVE"/>
    <property type="match status" value="1"/>
</dbReference>
<keyword evidence="3" id="KW-0133">Cell shape</keyword>
<dbReference type="InterPro" id="IPR018365">
    <property type="entry name" value="Cell_cycle_FtsW-rel_CS"/>
</dbReference>
<evidence type="ECO:0000256" key="6">
    <source>
        <dbReference type="SAM" id="Phobius"/>
    </source>
</evidence>
<keyword evidence="8" id="KW-1185">Reference proteome</keyword>
<feature type="transmembrane region" description="Helical" evidence="6">
    <location>
        <begin position="73"/>
        <end position="92"/>
    </location>
</feature>
<dbReference type="InterPro" id="IPR001182">
    <property type="entry name" value="FtsW/RodA"/>
</dbReference>
<evidence type="ECO:0000256" key="2">
    <source>
        <dbReference type="ARBA" id="ARBA00022692"/>
    </source>
</evidence>
<proteinExistence type="predicted"/>
<feature type="transmembrane region" description="Helical" evidence="6">
    <location>
        <begin position="279"/>
        <end position="305"/>
    </location>
</feature>
<gene>
    <name evidence="7" type="ORF">OEV82_14490</name>
</gene>
<evidence type="ECO:0000313" key="7">
    <source>
        <dbReference type="EMBL" id="MCU9595637.1"/>
    </source>
</evidence>
<keyword evidence="2 6" id="KW-0812">Transmembrane</keyword>
<sequence length="394" mass="44930">MIKKWLDKLDIHLLFIIFLLAIMSCMTLTAAYEMNFTNENYTYKQVAFYIISIVLFFILTIIDLDMIKYFSSYIYFICLLLLVGIIFLTGSISKELNGALGWYIIGPVSIQPAELMKFGFIIILAKILDNHKYKKNNLGNELFLICKMVLCLLPIMITLFFYPDLGNMLTHLSIFICMVFVSNIRFRTIFTFILSIPMTLGATFVYIYFRYESFFFNHILGLLPDHVASRFYGWLKPEEYPQSAHQMIQSITHIGAGNINGYKFAKDYNPEIPLAYSDMIFSVIGSVFGFIGSAFLIMLFLLLIYKVVTISLSYHENYGKYLGAGITGYILFQVFQNIGMSVGILPITGVALPFISYGGSALITAMVTLGLVMNMKVNGRQYMFRNESALDGFE</sequence>
<dbReference type="Proteomes" id="UP001208656">
    <property type="component" value="Unassembled WGS sequence"/>
</dbReference>
<evidence type="ECO:0000256" key="3">
    <source>
        <dbReference type="ARBA" id="ARBA00022960"/>
    </source>
</evidence>
<organism evidence="7 8">
    <name type="scientific">Pallidibacillus thermolactis</name>
    <dbReference type="NCBI Taxonomy" id="251051"/>
    <lineage>
        <taxon>Bacteria</taxon>
        <taxon>Bacillati</taxon>
        <taxon>Bacillota</taxon>
        <taxon>Bacilli</taxon>
        <taxon>Bacillales</taxon>
        <taxon>Bacillaceae</taxon>
        <taxon>Pallidibacillus</taxon>
    </lineage>
</organism>
<feature type="transmembrane region" description="Helical" evidence="6">
    <location>
        <begin position="189"/>
        <end position="209"/>
    </location>
</feature>
<evidence type="ECO:0000256" key="5">
    <source>
        <dbReference type="ARBA" id="ARBA00023136"/>
    </source>
</evidence>
<reference evidence="7 8" key="1">
    <citation type="submission" date="2022-10" db="EMBL/GenBank/DDBJ databases">
        <title>Description of Fervidibacillus gen. nov. in the family Fervidibacillaceae fam. nov. with two species, Fervidibacillus albus sp. nov., and Fervidibacillus halotolerans sp. nov., isolated from tidal flat sediments.</title>
        <authorList>
            <person name="Kwon K.K."/>
            <person name="Yang S.-H."/>
        </authorList>
    </citation>
    <scope>NUCLEOTIDE SEQUENCE [LARGE SCALE GENOMIC DNA]</scope>
    <source>
        <strain evidence="7 8">DSM 23332</strain>
    </source>
</reference>
<evidence type="ECO:0000313" key="8">
    <source>
        <dbReference type="Proteomes" id="UP001208656"/>
    </source>
</evidence>
<comment type="subcellular location">
    <subcellularLocation>
        <location evidence="1">Membrane</location>
        <topology evidence="1">Multi-pass membrane protein</topology>
    </subcellularLocation>
</comment>
<dbReference type="PANTHER" id="PTHR30474">
    <property type="entry name" value="CELL CYCLE PROTEIN"/>
    <property type="match status" value="1"/>
</dbReference>
<feature type="transmembrane region" description="Helical" evidence="6">
    <location>
        <begin position="354"/>
        <end position="375"/>
    </location>
</feature>
<dbReference type="EMBL" id="JAOUSE010000065">
    <property type="protein sequence ID" value="MCU9595637.1"/>
    <property type="molecule type" value="Genomic_DNA"/>
</dbReference>
<feature type="transmembrane region" description="Helical" evidence="6">
    <location>
        <begin position="326"/>
        <end position="348"/>
    </location>
</feature>
<comment type="caution">
    <text evidence="7">The sequence shown here is derived from an EMBL/GenBank/DDBJ whole genome shotgun (WGS) entry which is preliminary data.</text>
</comment>
<feature type="transmembrane region" description="Helical" evidence="6">
    <location>
        <begin position="168"/>
        <end position="184"/>
    </location>
</feature>
<evidence type="ECO:0000256" key="4">
    <source>
        <dbReference type="ARBA" id="ARBA00022989"/>
    </source>
</evidence>
<accession>A0ABT2WNX0</accession>
<name>A0ABT2WNX0_9BACI</name>
<dbReference type="RefSeq" id="WP_263062263.1">
    <property type="nucleotide sequence ID" value="NZ_JAOUSE010000065.1"/>
</dbReference>
<feature type="transmembrane region" description="Helical" evidence="6">
    <location>
        <begin position="46"/>
        <end position="66"/>
    </location>
</feature>
<dbReference type="PANTHER" id="PTHR30474:SF1">
    <property type="entry name" value="PEPTIDOGLYCAN GLYCOSYLTRANSFERASE MRDB"/>
    <property type="match status" value="1"/>
</dbReference>
<dbReference type="PROSITE" id="PS51257">
    <property type="entry name" value="PROKAR_LIPOPROTEIN"/>
    <property type="match status" value="1"/>
</dbReference>
<feature type="transmembrane region" description="Helical" evidence="6">
    <location>
        <begin position="140"/>
        <end position="162"/>
    </location>
</feature>